<protein>
    <submittedName>
        <fullName evidence="2">Uncharacterized protein</fullName>
    </submittedName>
</protein>
<gene>
    <name evidence="2" type="ORF">DFH94DRAFT_758935</name>
</gene>
<keyword evidence="1" id="KW-0472">Membrane</keyword>
<accession>A0A9P5MRX7</accession>
<organism evidence="2 3">
    <name type="scientific">Russula ochroleuca</name>
    <dbReference type="NCBI Taxonomy" id="152965"/>
    <lineage>
        <taxon>Eukaryota</taxon>
        <taxon>Fungi</taxon>
        <taxon>Dikarya</taxon>
        <taxon>Basidiomycota</taxon>
        <taxon>Agaricomycotina</taxon>
        <taxon>Agaricomycetes</taxon>
        <taxon>Russulales</taxon>
        <taxon>Russulaceae</taxon>
        <taxon>Russula</taxon>
    </lineage>
</organism>
<keyword evidence="1" id="KW-0812">Transmembrane</keyword>
<name>A0A9P5MRX7_9AGAM</name>
<evidence type="ECO:0000313" key="3">
    <source>
        <dbReference type="Proteomes" id="UP000759537"/>
    </source>
</evidence>
<feature type="non-terminal residue" evidence="2">
    <location>
        <position position="70"/>
    </location>
</feature>
<dbReference type="OrthoDB" id="448280at2759"/>
<dbReference type="AlphaFoldDB" id="A0A9P5MRX7"/>
<reference evidence="2" key="2">
    <citation type="journal article" date="2020" name="Nat. Commun.">
        <title>Large-scale genome sequencing of mycorrhizal fungi provides insights into the early evolution of symbiotic traits.</title>
        <authorList>
            <person name="Miyauchi S."/>
            <person name="Kiss E."/>
            <person name="Kuo A."/>
            <person name="Drula E."/>
            <person name="Kohler A."/>
            <person name="Sanchez-Garcia M."/>
            <person name="Morin E."/>
            <person name="Andreopoulos B."/>
            <person name="Barry K.W."/>
            <person name="Bonito G."/>
            <person name="Buee M."/>
            <person name="Carver A."/>
            <person name="Chen C."/>
            <person name="Cichocki N."/>
            <person name="Clum A."/>
            <person name="Culley D."/>
            <person name="Crous P.W."/>
            <person name="Fauchery L."/>
            <person name="Girlanda M."/>
            <person name="Hayes R.D."/>
            <person name="Keri Z."/>
            <person name="LaButti K."/>
            <person name="Lipzen A."/>
            <person name="Lombard V."/>
            <person name="Magnuson J."/>
            <person name="Maillard F."/>
            <person name="Murat C."/>
            <person name="Nolan M."/>
            <person name="Ohm R.A."/>
            <person name="Pangilinan J."/>
            <person name="Pereira M.F."/>
            <person name="Perotto S."/>
            <person name="Peter M."/>
            <person name="Pfister S."/>
            <person name="Riley R."/>
            <person name="Sitrit Y."/>
            <person name="Stielow J.B."/>
            <person name="Szollosi G."/>
            <person name="Zifcakova L."/>
            <person name="Stursova M."/>
            <person name="Spatafora J.W."/>
            <person name="Tedersoo L."/>
            <person name="Vaario L.M."/>
            <person name="Yamada A."/>
            <person name="Yan M."/>
            <person name="Wang P."/>
            <person name="Xu J."/>
            <person name="Bruns T."/>
            <person name="Baldrian P."/>
            <person name="Vilgalys R."/>
            <person name="Dunand C."/>
            <person name="Henrissat B."/>
            <person name="Grigoriev I.V."/>
            <person name="Hibbett D."/>
            <person name="Nagy L.G."/>
            <person name="Martin F.M."/>
        </authorList>
    </citation>
    <scope>NUCLEOTIDE SEQUENCE</scope>
    <source>
        <strain evidence="2">Prilba</strain>
    </source>
</reference>
<sequence length="70" mass="7568">MGNRAPPPSSTLLGFSACCYAHSLVFRTWQSVSRYSLVVYVTTIILPSIGQFCTVLPLTCISSNARVDGL</sequence>
<evidence type="ECO:0000313" key="2">
    <source>
        <dbReference type="EMBL" id="KAF8476391.1"/>
    </source>
</evidence>
<reference evidence="2" key="1">
    <citation type="submission" date="2019-10" db="EMBL/GenBank/DDBJ databases">
        <authorList>
            <consortium name="DOE Joint Genome Institute"/>
            <person name="Kuo A."/>
            <person name="Miyauchi S."/>
            <person name="Kiss E."/>
            <person name="Drula E."/>
            <person name="Kohler A."/>
            <person name="Sanchez-Garcia M."/>
            <person name="Andreopoulos B."/>
            <person name="Barry K.W."/>
            <person name="Bonito G."/>
            <person name="Buee M."/>
            <person name="Carver A."/>
            <person name="Chen C."/>
            <person name="Cichocki N."/>
            <person name="Clum A."/>
            <person name="Culley D."/>
            <person name="Crous P.W."/>
            <person name="Fauchery L."/>
            <person name="Girlanda M."/>
            <person name="Hayes R."/>
            <person name="Keri Z."/>
            <person name="LaButti K."/>
            <person name="Lipzen A."/>
            <person name="Lombard V."/>
            <person name="Magnuson J."/>
            <person name="Maillard F."/>
            <person name="Morin E."/>
            <person name="Murat C."/>
            <person name="Nolan M."/>
            <person name="Ohm R."/>
            <person name="Pangilinan J."/>
            <person name="Pereira M."/>
            <person name="Perotto S."/>
            <person name="Peter M."/>
            <person name="Riley R."/>
            <person name="Sitrit Y."/>
            <person name="Stielow B."/>
            <person name="Szollosi G."/>
            <person name="Zifcakova L."/>
            <person name="Stursova M."/>
            <person name="Spatafora J.W."/>
            <person name="Tedersoo L."/>
            <person name="Vaario L.-M."/>
            <person name="Yamada A."/>
            <person name="Yan M."/>
            <person name="Wang P."/>
            <person name="Xu J."/>
            <person name="Bruns T."/>
            <person name="Baldrian P."/>
            <person name="Vilgalys R."/>
            <person name="Henrissat B."/>
            <person name="Grigoriev I.V."/>
            <person name="Hibbett D."/>
            <person name="Nagy L.G."/>
            <person name="Martin F.M."/>
        </authorList>
    </citation>
    <scope>NUCLEOTIDE SEQUENCE</scope>
    <source>
        <strain evidence="2">Prilba</strain>
    </source>
</reference>
<comment type="caution">
    <text evidence="2">The sequence shown here is derived from an EMBL/GenBank/DDBJ whole genome shotgun (WGS) entry which is preliminary data.</text>
</comment>
<feature type="transmembrane region" description="Helical" evidence="1">
    <location>
        <begin position="37"/>
        <end position="61"/>
    </location>
</feature>
<keyword evidence="1" id="KW-1133">Transmembrane helix</keyword>
<dbReference type="PROSITE" id="PS51257">
    <property type="entry name" value="PROKAR_LIPOPROTEIN"/>
    <property type="match status" value="1"/>
</dbReference>
<dbReference type="EMBL" id="WHVB01000015">
    <property type="protein sequence ID" value="KAF8476391.1"/>
    <property type="molecule type" value="Genomic_DNA"/>
</dbReference>
<proteinExistence type="predicted"/>
<dbReference type="Proteomes" id="UP000759537">
    <property type="component" value="Unassembled WGS sequence"/>
</dbReference>
<evidence type="ECO:0000256" key="1">
    <source>
        <dbReference type="SAM" id="Phobius"/>
    </source>
</evidence>
<keyword evidence="3" id="KW-1185">Reference proteome</keyword>